<proteinExistence type="predicted"/>
<accession>A0A379PKH7</accession>
<evidence type="ECO:0000313" key="2">
    <source>
        <dbReference type="Proteomes" id="UP000255303"/>
    </source>
</evidence>
<evidence type="ECO:0000313" key="1">
    <source>
        <dbReference type="EMBL" id="SUE72685.1"/>
    </source>
</evidence>
<dbReference type="Proteomes" id="UP000255303">
    <property type="component" value="Unassembled WGS sequence"/>
</dbReference>
<organism evidence="1 2">
    <name type="scientific">Ectopseudomonas oleovorans</name>
    <name type="common">Pseudomonas oleovorans</name>
    <dbReference type="NCBI Taxonomy" id="301"/>
    <lineage>
        <taxon>Bacteria</taxon>
        <taxon>Pseudomonadati</taxon>
        <taxon>Pseudomonadota</taxon>
        <taxon>Gammaproteobacteria</taxon>
        <taxon>Pseudomonadales</taxon>
        <taxon>Pseudomonadaceae</taxon>
        <taxon>Ectopseudomonas</taxon>
    </lineage>
</organism>
<protein>
    <submittedName>
        <fullName evidence="1">Uncharacterized protein</fullName>
    </submittedName>
</protein>
<gene>
    <name evidence="1" type="ORF">NCTC10692_04841</name>
</gene>
<dbReference type="EMBL" id="UGUV01000003">
    <property type="protein sequence ID" value="SUE72685.1"/>
    <property type="molecule type" value="Genomic_DNA"/>
</dbReference>
<dbReference type="RefSeq" id="WP_074860775.1">
    <property type="nucleotide sequence ID" value="NZ_FNZC01000070.1"/>
</dbReference>
<sequence>MEKLDEAFAGITAPCCNPDEACACSGAERVLRVYAYRSDTTLPAMTEDQRTACLDEIGAVEGYDRDQWVGSTDAQLAGGVLSAWQDYCRDLGMF</sequence>
<dbReference type="AlphaFoldDB" id="A0A379PKH7"/>
<name>A0A379PKH7_ECTOL</name>
<reference evidence="1 2" key="1">
    <citation type="submission" date="2018-06" db="EMBL/GenBank/DDBJ databases">
        <authorList>
            <consortium name="Pathogen Informatics"/>
            <person name="Doyle S."/>
        </authorList>
    </citation>
    <scope>NUCLEOTIDE SEQUENCE [LARGE SCALE GENOMIC DNA]</scope>
    <source>
        <strain evidence="1 2">NCTC10692</strain>
    </source>
</reference>